<sequence length="95" mass="10575">MKNKKLSTKKRNSSNSSGEKSPLCISLCLAELVDGLHLDLIATREGKKYGSSIEISMNGESIAHYDLKWADLVFFPMMGRLARNEKSLSNRASKK</sequence>
<evidence type="ECO:0000256" key="1">
    <source>
        <dbReference type="SAM" id="MobiDB-lite"/>
    </source>
</evidence>
<proteinExistence type="predicted"/>
<protein>
    <submittedName>
        <fullName evidence="2">Uncharacterized protein</fullName>
    </submittedName>
</protein>
<organism evidence="2 3">
    <name type="scientific">Candidatus Zambryskibacteria bacterium RIFCSPHIGHO2_01_FULL_46_25</name>
    <dbReference type="NCBI Taxonomy" id="1802738"/>
    <lineage>
        <taxon>Bacteria</taxon>
        <taxon>Candidatus Zambryskiibacteriota</taxon>
    </lineage>
</organism>
<evidence type="ECO:0000313" key="3">
    <source>
        <dbReference type="Proteomes" id="UP000178107"/>
    </source>
</evidence>
<evidence type="ECO:0000313" key="2">
    <source>
        <dbReference type="EMBL" id="OHA90699.1"/>
    </source>
</evidence>
<dbReference type="AlphaFoldDB" id="A0A1G2T1I8"/>
<dbReference type="EMBL" id="MHVH01000003">
    <property type="protein sequence ID" value="OHA90699.1"/>
    <property type="molecule type" value="Genomic_DNA"/>
</dbReference>
<name>A0A1G2T1I8_9BACT</name>
<accession>A0A1G2T1I8</accession>
<gene>
    <name evidence="2" type="ORF">A2838_03245</name>
</gene>
<reference evidence="2 3" key="1">
    <citation type="journal article" date="2016" name="Nat. Commun.">
        <title>Thousands of microbial genomes shed light on interconnected biogeochemical processes in an aquifer system.</title>
        <authorList>
            <person name="Anantharaman K."/>
            <person name="Brown C.T."/>
            <person name="Hug L.A."/>
            <person name="Sharon I."/>
            <person name="Castelle C.J."/>
            <person name="Probst A.J."/>
            <person name="Thomas B.C."/>
            <person name="Singh A."/>
            <person name="Wilkins M.J."/>
            <person name="Karaoz U."/>
            <person name="Brodie E.L."/>
            <person name="Williams K.H."/>
            <person name="Hubbard S.S."/>
            <person name="Banfield J.F."/>
        </authorList>
    </citation>
    <scope>NUCLEOTIDE SEQUENCE [LARGE SCALE GENOMIC DNA]</scope>
</reference>
<dbReference type="Proteomes" id="UP000178107">
    <property type="component" value="Unassembled WGS sequence"/>
</dbReference>
<feature type="region of interest" description="Disordered" evidence="1">
    <location>
        <begin position="1"/>
        <end position="21"/>
    </location>
</feature>
<comment type="caution">
    <text evidence="2">The sequence shown here is derived from an EMBL/GenBank/DDBJ whole genome shotgun (WGS) entry which is preliminary data.</text>
</comment>
<feature type="compositionally biased region" description="Basic residues" evidence="1">
    <location>
        <begin position="1"/>
        <end position="12"/>
    </location>
</feature>